<organism evidence="2 3">
    <name type="scientific">Ralstonia insidiosa</name>
    <dbReference type="NCBI Taxonomy" id="190721"/>
    <lineage>
        <taxon>Bacteria</taxon>
        <taxon>Pseudomonadati</taxon>
        <taxon>Pseudomonadota</taxon>
        <taxon>Betaproteobacteria</taxon>
        <taxon>Burkholderiales</taxon>
        <taxon>Burkholderiaceae</taxon>
        <taxon>Ralstonia</taxon>
    </lineage>
</organism>
<keyword evidence="1" id="KW-0472">Membrane</keyword>
<evidence type="ECO:0000256" key="1">
    <source>
        <dbReference type="SAM" id="Phobius"/>
    </source>
</evidence>
<evidence type="ECO:0000313" key="3">
    <source>
        <dbReference type="Proteomes" id="UP000575469"/>
    </source>
</evidence>
<dbReference type="Proteomes" id="UP000575469">
    <property type="component" value="Unassembled WGS sequence"/>
</dbReference>
<dbReference type="RefSeq" id="WP_169340844.1">
    <property type="nucleotide sequence ID" value="NZ_JABBZM010000017.1"/>
</dbReference>
<evidence type="ECO:0008006" key="4">
    <source>
        <dbReference type="Google" id="ProtNLM"/>
    </source>
</evidence>
<name>A0A848NX61_9RALS</name>
<feature type="transmembrane region" description="Helical" evidence="1">
    <location>
        <begin position="16"/>
        <end position="37"/>
    </location>
</feature>
<dbReference type="EMBL" id="JABBZM010000017">
    <property type="protein sequence ID" value="NMV39901.1"/>
    <property type="molecule type" value="Genomic_DNA"/>
</dbReference>
<gene>
    <name evidence="2" type="ORF">HGR00_18480</name>
</gene>
<comment type="caution">
    <text evidence="2">The sequence shown here is derived from an EMBL/GenBank/DDBJ whole genome shotgun (WGS) entry which is preliminary data.</text>
</comment>
<protein>
    <recommendedName>
        <fullName evidence="4">Shufflon system plasmid conjugative transfer pilus tip adhesin PilV</fullName>
    </recommendedName>
</protein>
<sequence length="510" mass="53182">MDQKQAMPRLSKQKQGGFLLAQMAVFVMILSITIAYAGHEYWTKTVNEGRDNRARLVGSTLAKITDATKTYTTTYYQPIQQGQAITGNGYTVPAARVLTPTLADLNGLGFLPNWAVPAVVYNGQSISYTVKITVDTSTGCAVPACNLPFQVTTTSALLDPVNTANVDIRRATIAAQTASPGNAGVAMPASFGGNPAVFVTSNGTQIGTNPGSVAGLISMSNNYDSQGFAAFLRRDGTLPMTGDFNLQDTTGAKHNINNANTVNAQKVVVPAGNNVQVGNAAFYGDGVNAAVRSAPGGGVYAQDVNGNYVTFNSGSVQANGNIWASGAINSASPGGYGPTYLQSYGLNGASSIYIEPASGQNLYLTTSGWNNTGTLLSYFGSNYFQNRLTANEYFQVNGQANVGWGCSPNGLEGRDSSGGPLYCKNGVWTAPGGVGPFLVGGSGTCDYSTAVAACPAGAKLLSGGYVLTWYNGSNFSHAPDASYPDSANNRWLVNGSGYNQCFQSYANCTY</sequence>
<keyword evidence="1" id="KW-0812">Transmembrane</keyword>
<proteinExistence type="predicted"/>
<reference evidence="2 3" key="1">
    <citation type="submission" date="2020-04" db="EMBL/GenBank/DDBJ databases">
        <title>Ralstonia insidiosa genome sequencing and assembly.</title>
        <authorList>
            <person name="Martins R.C.R."/>
            <person name="Perdigao-Neto L.V."/>
            <person name="Levin A.S.S."/>
            <person name="Costa S.F."/>
        </authorList>
    </citation>
    <scope>NUCLEOTIDE SEQUENCE [LARGE SCALE GENOMIC DNA]</scope>
    <source>
        <strain evidence="2 3">5047</strain>
    </source>
</reference>
<evidence type="ECO:0000313" key="2">
    <source>
        <dbReference type="EMBL" id="NMV39901.1"/>
    </source>
</evidence>
<accession>A0A848NX61</accession>
<keyword evidence="1" id="KW-1133">Transmembrane helix</keyword>
<dbReference type="AlphaFoldDB" id="A0A848NX61"/>